<sequence length="97" mass="11419">MGRRKKYDTITHYLKNNGGSQITLTFTQFDEFLFPASGLPKSARTSTDWWANDYRHPENGAYAWLNAGYEVVLVNLKKEYVVFNRLVKSNWLLDRKR</sequence>
<name>A0A1G9CXD5_ENTCA</name>
<dbReference type="InterPro" id="IPR056079">
    <property type="entry name" value="DUF7662"/>
</dbReference>
<gene>
    <name evidence="4" type="ORF">DW084_06110</name>
    <name evidence="2" type="ORF">P7I32_05980</name>
    <name evidence="3" type="ORF">P7I34_04935</name>
</gene>
<evidence type="ECO:0000313" key="3">
    <source>
        <dbReference type="EMBL" id="MDT2981998.1"/>
    </source>
</evidence>
<evidence type="ECO:0000259" key="1">
    <source>
        <dbReference type="Pfam" id="PF24698"/>
    </source>
</evidence>
<dbReference type="RefSeq" id="WP_005228767.1">
    <property type="nucleotide sequence ID" value="NZ_CABGJK010000009.1"/>
</dbReference>
<evidence type="ECO:0000313" key="5">
    <source>
        <dbReference type="Proteomes" id="UP000286288"/>
    </source>
</evidence>
<reference evidence="4 5" key="1">
    <citation type="submission" date="2018-08" db="EMBL/GenBank/DDBJ databases">
        <title>A genome reference for cultivated species of the human gut microbiota.</title>
        <authorList>
            <person name="Zou Y."/>
            <person name="Xue W."/>
            <person name="Luo G."/>
        </authorList>
    </citation>
    <scope>NUCLEOTIDE SEQUENCE [LARGE SCALE GENOMIC DNA]</scope>
    <source>
        <strain evidence="4 5">AF48-16</strain>
    </source>
</reference>
<dbReference type="EMBL" id="JARQDV010000002">
    <property type="protein sequence ID" value="MDT2964149.1"/>
    <property type="molecule type" value="Genomic_DNA"/>
</dbReference>
<feature type="domain" description="DUF7662" evidence="1">
    <location>
        <begin position="7"/>
        <end position="84"/>
    </location>
</feature>
<evidence type="ECO:0000313" key="4">
    <source>
        <dbReference type="EMBL" id="RHK07068.1"/>
    </source>
</evidence>
<dbReference type="Proteomes" id="UP000286288">
    <property type="component" value="Unassembled WGS sequence"/>
</dbReference>
<dbReference type="OrthoDB" id="2199697at2"/>
<dbReference type="EMBL" id="JARQDZ010000002">
    <property type="protein sequence ID" value="MDT2981998.1"/>
    <property type="molecule type" value="Genomic_DNA"/>
</dbReference>
<reference evidence="2 6" key="2">
    <citation type="submission" date="2023-03" db="EMBL/GenBank/DDBJ databases">
        <authorList>
            <person name="Shen W."/>
            <person name="Cai J."/>
        </authorList>
    </citation>
    <scope>NUCLEOTIDE SEQUENCE</scope>
    <source>
        <strain evidence="3 6">B516</strain>
        <strain evidence="2">K72-2</strain>
    </source>
</reference>
<dbReference type="Proteomes" id="UP001268896">
    <property type="component" value="Unassembled WGS sequence"/>
</dbReference>
<organism evidence="4 5">
    <name type="scientific">Enterococcus casseliflavus</name>
    <name type="common">Enterococcus flavescens</name>
    <dbReference type="NCBI Taxonomy" id="37734"/>
    <lineage>
        <taxon>Bacteria</taxon>
        <taxon>Bacillati</taxon>
        <taxon>Bacillota</taxon>
        <taxon>Bacilli</taxon>
        <taxon>Lactobacillales</taxon>
        <taxon>Enterococcaceae</taxon>
        <taxon>Enterococcus</taxon>
    </lineage>
</organism>
<dbReference type="Proteomes" id="UP001253851">
    <property type="component" value="Unassembled WGS sequence"/>
</dbReference>
<evidence type="ECO:0000313" key="2">
    <source>
        <dbReference type="EMBL" id="MDT2964149.1"/>
    </source>
</evidence>
<evidence type="ECO:0000313" key="6">
    <source>
        <dbReference type="Proteomes" id="UP001253851"/>
    </source>
</evidence>
<proteinExistence type="predicted"/>
<accession>A0A1G9CXD5</accession>
<dbReference type="EMBL" id="QRMZ01000006">
    <property type="protein sequence ID" value="RHK07068.1"/>
    <property type="molecule type" value="Genomic_DNA"/>
</dbReference>
<dbReference type="AlphaFoldDB" id="A0A1G9CXD5"/>
<protein>
    <recommendedName>
        <fullName evidence="1">DUF7662 domain-containing protein</fullName>
    </recommendedName>
</protein>
<dbReference type="Pfam" id="PF24698">
    <property type="entry name" value="DUF7662"/>
    <property type="match status" value="1"/>
</dbReference>
<comment type="caution">
    <text evidence="4">The sequence shown here is derived from an EMBL/GenBank/DDBJ whole genome shotgun (WGS) entry which is preliminary data.</text>
</comment>